<dbReference type="AlphaFoldDB" id="A0A016VGA9"/>
<feature type="region of interest" description="Disordered" evidence="1">
    <location>
        <begin position="73"/>
        <end position="146"/>
    </location>
</feature>
<dbReference type="EMBL" id="JARK01001346">
    <property type="protein sequence ID" value="EYC26341.1"/>
    <property type="molecule type" value="Genomic_DNA"/>
</dbReference>
<organism evidence="2 3">
    <name type="scientific">Ancylostoma ceylanicum</name>
    <dbReference type="NCBI Taxonomy" id="53326"/>
    <lineage>
        <taxon>Eukaryota</taxon>
        <taxon>Metazoa</taxon>
        <taxon>Ecdysozoa</taxon>
        <taxon>Nematoda</taxon>
        <taxon>Chromadorea</taxon>
        <taxon>Rhabditida</taxon>
        <taxon>Rhabditina</taxon>
        <taxon>Rhabditomorpha</taxon>
        <taxon>Strongyloidea</taxon>
        <taxon>Ancylostomatidae</taxon>
        <taxon>Ancylostomatinae</taxon>
        <taxon>Ancylostoma</taxon>
    </lineage>
</organism>
<dbReference type="Proteomes" id="UP000024635">
    <property type="component" value="Unassembled WGS sequence"/>
</dbReference>
<feature type="compositionally biased region" description="Polar residues" evidence="1">
    <location>
        <begin position="77"/>
        <end position="90"/>
    </location>
</feature>
<comment type="caution">
    <text evidence="2">The sequence shown here is derived from an EMBL/GenBank/DDBJ whole genome shotgun (WGS) entry which is preliminary data.</text>
</comment>
<accession>A0A016VGA9</accession>
<evidence type="ECO:0000313" key="3">
    <source>
        <dbReference type="Proteomes" id="UP000024635"/>
    </source>
</evidence>
<gene>
    <name evidence="2" type="primary">Acey_s0010.g1100</name>
    <name evidence="2" type="ORF">Y032_0010g1100</name>
</gene>
<protein>
    <submittedName>
        <fullName evidence="2">Uncharacterized protein</fullName>
    </submittedName>
</protein>
<dbReference type="OrthoDB" id="10057092at2759"/>
<sequence>MNPCLEDHVGPREVKMETLHNRCHGERRRRSGVDDAVYIKDHRGQKPTWAPGFDVRRTGNATYSLWRSALEPPHQPTIATKQHFYSQPNSGRVRPATLRPRADTNDSTPEDATDLPTAPLRRSSRQLRAPDRPFQSQTHEKEVFTT</sequence>
<proteinExistence type="predicted"/>
<reference evidence="3" key="1">
    <citation type="journal article" date="2015" name="Nat. Genet.">
        <title>The genome and transcriptome of the zoonotic hookworm Ancylostoma ceylanicum identify infection-specific gene families.</title>
        <authorList>
            <person name="Schwarz E.M."/>
            <person name="Hu Y."/>
            <person name="Antoshechkin I."/>
            <person name="Miller M.M."/>
            <person name="Sternberg P.W."/>
            <person name="Aroian R.V."/>
        </authorList>
    </citation>
    <scope>NUCLEOTIDE SEQUENCE</scope>
    <source>
        <strain evidence="3">HY135</strain>
    </source>
</reference>
<keyword evidence="3" id="KW-1185">Reference proteome</keyword>
<evidence type="ECO:0000313" key="2">
    <source>
        <dbReference type="EMBL" id="EYC26341.1"/>
    </source>
</evidence>
<evidence type="ECO:0000256" key="1">
    <source>
        <dbReference type="SAM" id="MobiDB-lite"/>
    </source>
</evidence>
<name>A0A016VGA9_9BILA</name>